<feature type="chain" id="PRO_5040111792" description="Major facilitator superfamily (MFS) profile domain-containing protein" evidence="10">
    <location>
        <begin position="30"/>
        <end position="531"/>
    </location>
</feature>
<keyword evidence="3 7" id="KW-0813">Transport</keyword>
<comment type="caution">
    <text evidence="12">The sequence shown here is derived from an EMBL/GenBank/DDBJ whole genome shotgun (WGS) entry which is preliminary data.</text>
</comment>
<comment type="subcellular location">
    <subcellularLocation>
        <location evidence="1">Membrane</location>
        <topology evidence="1">Multi-pass membrane protein</topology>
    </subcellularLocation>
</comment>
<feature type="transmembrane region" description="Helical" evidence="9">
    <location>
        <begin position="184"/>
        <end position="205"/>
    </location>
</feature>
<feature type="domain" description="Major facilitator superfamily (MFS) profile" evidence="11">
    <location>
        <begin position="17"/>
        <end position="458"/>
    </location>
</feature>
<dbReference type="PROSITE" id="PS00216">
    <property type="entry name" value="SUGAR_TRANSPORT_1"/>
    <property type="match status" value="1"/>
</dbReference>
<feature type="signal peptide" evidence="10">
    <location>
        <begin position="1"/>
        <end position="29"/>
    </location>
</feature>
<dbReference type="FunFam" id="1.20.1250.20:FF:000078">
    <property type="entry name" value="MFS maltose transporter, putative"/>
    <property type="match status" value="1"/>
</dbReference>
<evidence type="ECO:0000256" key="1">
    <source>
        <dbReference type="ARBA" id="ARBA00004141"/>
    </source>
</evidence>
<feature type="transmembrane region" description="Helical" evidence="9">
    <location>
        <begin position="157"/>
        <end position="178"/>
    </location>
</feature>
<dbReference type="InterPro" id="IPR003663">
    <property type="entry name" value="Sugar/inositol_transpt"/>
</dbReference>
<dbReference type="PROSITE" id="PS50850">
    <property type="entry name" value="MFS"/>
    <property type="match status" value="1"/>
</dbReference>
<evidence type="ECO:0000256" key="5">
    <source>
        <dbReference type="ARBA" id="ARBA00022989"/>
    </source>
</evidence>
<keyword evidence="4 9" id="KW-0812">Transmembrane</keyword>
<dbReference type="Proteomes" id="UP000838763">
    <property type="component" value="Unassembled WGS sequence"/>
</dbReference>
<dbReference type="InterPro" id="IPR005828">
    <property type="entry name" value="MFS_sugar_transport-like"/>
</dbReference>
<feature type="transmembrane region" description="Helical" evidence="9">
    <location>
        <begin position="305"/>
        <end position="326"/>
    </location>
</feature>
<evidence type="ECO:0000256" key="7">
    <source>
        <dbReference type="RuleBase" id="RU003346"/>
    </source>
</evidence>
<evidence type="ECO:0000313" key="12">
    <source>
        <dbReference type="EMBL" id="CAI4213617.1"/>
    </source>
</evidence>
<organism evidence="12 13">
    <name type="scientific">Parascedosporium putredinis</name>
    <dbReference type="NCBI Taxonomy" id="1442378"/>
    <lineage>
        <taxon>Eukaryota</taxon>
        <taxon>Fungi</taxon>
        <taxon>Dikarya</taxon>
        <taxon>Ascomycota</taxon>
        <taxon>Pezizomycotina</taxon>
        <taxon>Sordariomycetes</taxon>
        <taxon>Hypocreomycetidae</taxon>
        <taxon>Microascales</taxon>
        <taxon>Microascaceae</taxon>
        <taxon>Parascedosporium</taxon>
    </lineage>
</organism>
<evidence type="ECO:0000256" key="2">
    <source>
        <dbReference type="ARBA" id="ARBA00010992"/>
    </source>
</evidence>
<protein>
    <recommendedName>
        <fullName evidence="11">Major facilitator superfamily (MFS) profile domain-containing protein</fullName>
    </recommendedName>
</protein>
<dbReference type="InterPro" id="IPR050360">
    <property type="entry name" value="MFS_Sugar_Transporters"/>
</dbReference>
<dbReference type="InterPro" id="IPR036259">
    <property type="entry name" value="MFS_trans_sf"/>
</dbReference>
<keyword evidence="5 9" id="KW-1133">Transmembrane helix</keyword>
<evidence type="ECO:0000256" key="8">
    <source>
        <dbReference type="SAM" id="MobiDB-lite"/>
    </source>
</evidence>
<dbReference type="InterPro" id="IPR020846">
    <property type="entry name" value="MFS_dom"/>
</dbReference>
<reference evidence="12" key="1">
    <citation type="submission" date="2022-11" db="EMBL/GenBank/DDBJ databases">
        <authorList>
            <person name="Scott C."/>
            <person name="Bruce N."/>
        </authorList>
    </citation>
    <scope>NUCLEOTIDE SEQUENCE</scope>
</reference>
<dbReference type="OrthoDB" id="6612291at2759"/>
<name>A0A9P1MAE4_9PEZI</name>
<dbReference type="PANTHER" id="PTHR48022">
    <property type="entry name" value="PLASTIDIC GLUCOSE TRANSPORTER 4"/>
    <property type="match status" value="1"/>
</dbReference>
<keyword evidence="6 9" id="KW-0472">Membrane</keyword>
<dbReference type="Gene3D" id="1.20.1250.20">
    <property type="entry name" value="MFS general substrate transporter like domains"/>
    <property type="match status" value="1"/>
</dbReference>
<accession>A0A9P1MAE4</accession>
<feature type="transmembrane region" description="Helical" evidence="9">
    <location>
        <begin position="64"/>
        <end position="82"/>
    </location>
</feature>
<comment type="similarity">
    <text evidence="2 7">Belongs to the major facilitator superfamily. Sugar transporter (TC 2.A.1.1) family.</text>
</comment>
<keyword evidence="13" id="KW-1185">Reference proteome</keyword>
<dbReference type="EMBL" id="CALLCH030000008">
    <property type="protein sequence ID" value="CAI4213617.1"/>
    <property type="molecule type" value="Genomic_DNA"/>
</dbReference>
<dbReference type="Pfam" id="PF00083">
    <property type="entry name" value="Sugar_tr"/>
    <property type="match status" value="1"/>
</dbReference>
<dbReference type="PANTHER" id="PTHR48022:SF10">
    <property type="entry name" value="MAJOR FACILITATOR SUPERFAMILY (MFS) PROFILE DOMAIN-CONTAINING PROTEIN"/>
    <property type="match status" value="1"/>
</dbReference>
<feature type="transmembrane region" description="Helical" evidence="9">
    <location>
        <begin position="400"/>
        <end position="424"/>
    </location>
</feature>
<evidence type="ECO:0000256" key="3">
    <source>
        <dbReference type="ARBA" id="ARBA00022448"/>
    </source>
</evidence>
<dbReference type="NCBIfam" id="TIGR00879">
    <property type="entry name" value="SP"/>
    <property type="match status" value="1"/>
</dbReference>
<dbReference type="GO" id="GO:0005351">
    <property type="term" value="F:carbohydrate:proton symporter activity"/>
    <property type="evidence" value="ECO:0007669"/>
    <property type="project" value="TreeGrafter"/>
</dbReference>
<evidence type="ECO:0000313" key="13">
    <source>
        <dbReference type="Proteomes" id="UP000838763"/>
    </source>
</evidence>
<sequence length="531" mass="58496">MGVFSKFRLFNRQLSLACALIAFSTCNYGFDNQAFATTQAMDAFERQFGVLNEVTGKWGLEPSWLALFNSLNYIGFAFGVIVGSHVSSRWGRKWCMFSMSCYALITATISVTSKNRDQIMAARILNYVYVGMELAVVPTFQSEIVPAAARGFMVGSYQLSLIVGGLVINCICFGTSGIQDNRAWRIPLGLFYVVPTIVLALIWFIPESPRWLLRQGRNEEALESLRKFRLGPYTEEEVQAEFAELKTSLENEVEQGKFIELFQGSNLKRTLIVIAVNFLMQASGQAFASQYSAVYVKTLGTINPFGYQLINAAINISTLTCILLWADLLGRRTLMIMSSITMVAGMMTMGALGLESPVTTAKKNGIVAMLSVFVCGFSMGWAPLSYVVTTEVSSLRLRDLTARVGFTVNVVINFAVNFSIPYLIYDKYAGLNSKVGFIFGSLMAASIAFIYFCVPECKGKTLEQVDFLFQNGVALRDFGKADATALMESARAHDPEKAATENINFEKAASDGAVSEHQFVESGRGEKGAHQ</sequence>
<dbReference type="GO" id="GO:0016020">
    <property type="term" value="C:membrane"/>
    <property type="evidence" value="ECO:0007669"/>
    <property type="project" value="UniProtKB-SubCell"/>
</dbReference>
<dbReference type="AlphaFoldDB" id="A0A9P1MAE4"/>
<proteinExistence type="inferred from homology"/>
<feature type="region of interest" description="Disordered" evidence="8">
    <location>
        <begin position="507"/>
        <end position="531"/>
    </location>
</feature>
<evidence type="ECO:0000256" key="6">
    <source>
        <dbReference type="ARBA" id="ARBA00023136"/>
    </source>
</evidence>
<evidence type="ECO:0000256" key="4">
    <source>
        <dbReference type="ARBA" id="ARBA00022692"/>
    </source>
</evidence>
<keyword evidence="10" id="KW-0732">Signal</keyword>
<dbReference type="InterPro" id="IPR005829">
    <property type="entry name" value="Sugar_transporter_CS"/>
</dbReference>
<evidence type="ECO:0000259" key="11">
    <source>
        <dbReference type="PROSITE" id="PS50850"/>
    </source>
</evidence>
<evidence type="ECO:0000256" key="9">
    <source>
        <dbReference type="SAM" id="Phobius"/>
    </source>
</evidence>
<feature type="transmembrane region" description="Helical" evidence="9">
    <location>
        <begin position="333"/>
        <end position="354"/>
    </location>
</feature>
<feature type="transmembrane region" description="Helical" evidence="9">
    <location>
        <begin position="366"/>
        <end position="388"/>
    </location>
</feature>
<dbReference type="SUPFAM" id="SSF103473">
    <property type="entry name" value="MFS general substrate transporter"/>
    <property type="match status" value="1"/>
</dbReference>
<gene>
    <name evidence="12" type="ORF">PPNO1_LOCUS3363</name>
</gene>
<feature type="transmembrane region" description="Helical" evidence="9">
    <location>
        <begin position="436"/>
        <end position="454"/>
    </location>
</feature>
<evidence type="ECO:0000256" key="10">
    <source>
        <dbReference type="SAM" id="SignalP"/>
    </source>
</evidence>
<feature type="transmembrane region" description="Helical" evidence="9">
    <location>
        <begin position="124"/>
        <end position="145"/>
    </location>
</feature>